<keyword evidence="2" id="KW-0489">Methyltransferase</keyword>
<dbReference type="GO" id="GO:0032259">
    <property type="term" value="P:methylation"/>
    <property type="evidence" value="ECO:0007669"/>
    <property type="project" value="UniProtKB-KW"/>
</dbReference>
<dbReference type="Pfam" id="PF08241">
    <property type="entry name" value="Methyltransf_11"/>
    <property type="match status" value="1"/>
</dbReference>
<gene>
    <name evidence="2" type="ORF">KDI_45350</name>
</gene>
<dbReference type="CDD" id="cd02440">
    <property type="entry name" value="AdoMet_MTases"/>
    <property type="match status" value="1"/>
</dbReference>
<dbReference type="PANTHER" id="PTHR43861">
    <property type="entry name" value="TRANS-ACONITATE 2-METHYLTRANSFERASE-RELATED"/>
    <property type="match status" value="1"/>
</dbReference>
<organism evidence="2 3">
    <name type="scientific">Dictyobacter arantiisoli</name>
    <dbReference type="NCBI Taxonomy" id="2014874"/>
    <lineage>
        <taxon>Bacteria</taxon>
        <taxon>Bacillati</taxon>
        <taxon>Chloroflexota</taxon>
        <taxon>Ktedonobacteria</taxon>
        <taxon>Ktedonobacterales</taxon>
        <taxon>Dictyobacteraceae</taxon>
        <taxon>Dictyobacter</taxon>
    </lineage>
</organism>
<dbReference type="AlphaFoldDB" id="A0A5A5THC0"/>
<comment type="caution">
    <text evidence="2">The sequence shown here is derived from an EMBL/GenBank/DDBJ whole genome shotgun (WGS) entry which is preliminary data.</text>
</comment>
<sequence length="252" mass="27489">MVKEDWNADLYDQKHAFVFKYGASLISILAPQAGETILDLGCGTGHLTRAIADAGAHVIGMDSSASMIESARIAYPGLDFQVGDATNFTPASPVDAIFSNATLHWIQNPAAAARHMAAALKPGGRLVAEFGGKGNIATITSATRQAAKEITGQDIQSSWYFPSIGEYTSLLEQYGLTVNSAILFERPTPLEGEDALRNWLNMFGLVIFQQLPEDIKQQVIIRAEALARPTLYQNGRWIGDYRRLRIVAYKDA</sequence>
<dbReference type="InterPro" id="IPR029063">
    <property type="entry name" value="SAM-dependent_MTases_sf"/>
</dbReference>
<dbReference type="EMBL" id="BIXY01000089">
    <property type="protein sequence ID" value="GCF10971.1"/>
    <property type="molecule type" value="Genomic_DNA"/>
</dbReference>
<dbReference type="OrthoDB" id="9783256at2"/>
<protein>
    <submittedName>
        <fullName evidence="2">Methyltransferase type 11</fullName>
    </submittedName>
</protein>
<evidence type="ECO:0000313" key="2">
    <source>
        <dbReference type="EMBL" id="GCF10971.1"/>
    </source>
</evidence>
<dbReference type="RefSeq" id="WP_149403824.1">
    <property type="nucleotide sequence ID" value="NZ_BIXY01000089.1"/>
</dbReference>
<dbReference type="Gene3D" id="3.40.50.150">
    <property type="entry name" value="Vaccinia Virus protein VP39"/>
    <property type="match status" value="1"/>
</dbReference>
<dbReference type="PANTHER" id="PTHR43861:SF1">
    <property type="entry name" value="TRANS-ACONITATE 2-METHYLTRANSFERASE"/>
    <property type="match status" value="1"/>
</dbReference>
<keyword evidence="3" id="KW-1185">Reference proteome</keyword>
<name>A0A5A5THC0_9CHLR</name>
<dbReference type="Proteomes" id="UP000322530">
    <property type="component" value="Unassembled WGS sequence"/>
</dbReference>
<proteinExistence type="predicted"/>
<evidence type="ECO:0000259" key="1">
    <source>
        <dbReference type="Pfam" id="PF08241"/>
    </source>
</evidence>
<accession>A0A5A5THC0</accession>
<dbReference type="SUPFAM" id="SSF53335">
    <property type="entry name" value="S-adenosyl-L-methionine-dependent methyltransferases"/>
    <property type="match status" value="1"/>
</dbReference>
<keyword evidence="2" id="KW-0808">Transferase</keyword>
<dbReference type="InterPro" id="IPR013216">
    <property type="entry name" value="Methyltransf_11"/>
</dbReference>
<feature type="domain" description="Methyltransferase type 11" evidence="1">
    <location>
        <begin position="38"/>
        <end position="127"/>
    </location>
</feature>
<evidence type="ECO:0000313" key="3">
    <source>
        <dbReference type="Proteomes" id="UP000322530"/>
    </source>
</evidence>
<dbReference type="GO" id="GO:0008757">
    <property type="term" value="F:S-adenosylmethionine-dependent methyltransferase activity"/>
    <property type="evidence" value="ECO:0007669"/>
    <property type="project" value="InterPro"/>
</dbReference>
<reference evidence="2 3" key="1">
    <citation type="submission" date="2019-01" db="EMBL/GenBank/DDBJ databases">
        <title>Draft genome sequence of Dictyobacter sp. Uno17.</title>
        <authorList>
            <person name="Wang C.M."/>
            <person name="Zheng Y."/>
            <person name="Sakai Y."/>
            <person name="Abe K."/>
            <person name="Yokota A."/>
            <person name="Yabe S."/>
        </authorList>
    </citation>
    <scope>NUCLEOTIDE SEQUENCE [LARGE SCALE GENOMIC DNA]</scope>
    <source>
        <strain evidence="2 3">Uno17</strain>
    </source>
</reference>